<dbReference type="InterPro" id="IPR057727">
    <property type="entry name" value="WCX_dom"/>
</dbReference>
<sequence length="310" mass="33308">MVKKHYTLLTKVLALIGYLESRPHGCAPIREAATSLQVSCDELRDIVTTAAGVHIDTRDPLDSVRVDIDPDDDGDVVLVDGQGIGIRVALDAETAYALALSLRVLSVGLEGEELAAATSATAKLLSSAGTAPSTEIATALLPPPDHVVDAIHEGLATHMCLDVVYTARSGETSHRRVKPEALLVRDGVWYLSAWCMRAEGWRQLRLTRITSLEVTTEPIGTLPAKPRRDSKRQTITLIVRGEAAYLADEPEISRAQKLADGTVELTIKAYSSQWAVNYICSLGNAVLAVAPPAIAQAVRERAAAFRMGAR</sequence>
<dbReference type="InterPro" id="IPR026881">
    <property type="entry name" value="WYL_dom"/>
</dbReference>
<comment type="caution">
    <text evidence="3">The sequence shown here is derived from an EMBL/GenBank/DDBJ whole genome shotgun (WGS) entry which is preliminary data.</text>
</comment>
<keyword evidence="4" id="KW-1185">Reference proteome</keyword>
<dbReference type="EMBL" id="JACRUO010000001">
    <property type="protein sequence ID" value="MBD3688799.1"/>
    <property type="molecule type" value="Genomic_DNA"/>
</dbReference>
<evidence type="ECO:0000313" key="3">
    <source>
        <dbReference type="EMBL" id="MBD3688799.1"/>
    </source>
</evidence>
<name>A0A8I0G7Y2_9ACTO</name>
<dbReference type="PROSITE" id="PS52050">
    <property type="entry name" value="WYL"/>
    <property type="match status" value="1"/>
</dbReference>
<dbReference type="InterPro" id="IPR051534">
    <property type="entry name" value="CBASS_pafABC_assoc_protein"/>
</dbReference>
<feature type="domain" description="WCX" evidence="2">
    <location>
        <begin position="233"/>
        <end position="304"/>
    </location>
</feature>
<organism evidence="3 4">
    <name type="scientific">Nanchangia anserum</name>
    <dbReference type="NCBI Taxonomy" id="2692125"/>
    <lineage>
        <taxon>Bacteria</taxon>
        <taxon>Bacillati</taxon>
        <taxon>Actinomycetota</taxon>
        <taxon>Actinomycetes</taxon>
        <taxon>Actinomycetales</taxon>
        <taxon>Actinomycetaceae</taxon>
        <taxon>Nanchangia</taxon>
    </lineage>
</organism>
<dbReference type="InterPro" id="IPR028349">
    <property type="entry name" value="PafC-like"/>
</dbReference>
<evidence type="ECO:0000259" key="1">
    <source>
        <dbReference type="Pfam" id="PF13280"/>
    </source>
</evidence>
<dbReference type="PANTHER" id="PTHR34580">
    <property type="match status" value="1"/>
</dbReference>
<proteinExistence type="predicted"/>
<dbReference type="Pfam" id="PF25583">
    <property type="entry name" value="WCX"/>
    <property type="match status" value="1"/>
</dbReference>
<dbReference type="PIRSF" id="PIRSF016838">
    <property type="entry name" value="PafC"/>
    <property type="match status" value="1"/>
</dbReference>
<reference evidence="3 4" key="1">
    <citation type="submission" date="2020-08" db="EMBL/GenBank/DDBJ databases">
        <title>Winkia gen. nov., sp. nov., isolated from faeces of the Anser albifrons in China.</title>
        <authorList>
            <person name="Liu Q."/>
        </authorList>
    </citation>
    <scope>NUCLEOTIDE SEQUENCE [LARGE SCALE GENOMIC DNA]</scope>
    <source>
        <strain evidence="3 4">C62</strain>
    </source>
</reference>
<gene>
    <name evidence="3" type="ORF">H8R10_00875</name>
</gene>
<protein>
    <submittedName>
        <fullName evidence="3">WYL domain-containing protein</fullName>
    </submittedName>
</protein>
<dbReference type="Proteomes" id="UP000627538">
    <property type="component" value="Unassembled WGS sequence"/>
</dbReference>
<dbReference type="AlphaFoldDB" id="A0A8I0G7Y2"/>
<feature type="domain" description="WYL" evidence="1">
    <location>
        <begin position="147"/>
        <end position="214"/>
    </location>
</feature>
<evidence type="ECO:0000259" key="2">
    <source>
        <dbReference type="Pfam" id="PF25583"/>
    </source>
</evidence>
<dbReference type="PANTHER" id="PTHR34580:SF1">
    <property type="entry name" value="PROTEIN PAFC"/>
    <property type="match status" value="1"/>
</dbReference>
<evidence type="ECO:0000313" key="4">
    <source>
        <dbReference type="Proteomes" id="UP000627538"/>
    </source>
</evidence>
<accession>A0A8I0G7Y2</accession>
<dbReference type="Pfam" id="PF13280">
    <property type="entry name" value="WYL"/>
    <property type="match status" value="1"/>
</dbReference>
<dbReference type="RefSeq" id="WP_191070898.1">
    <property type="nucleotide sequence ID" value="NZ_CP060506.1"/>
</dbReference>